<dbReference type="KEGG" id="mtun:MTUNDRAET4_3382"/>
<evidence type="ECO:0000256" key="2">
    <source>
        <dbReference type="SAM" id="Phobius"/>
    </source>
</evidence>
<feature type="domain" description="TtsA-like Glycoside hydrolase family 108" evidence="3">
    <location>
        <begin position="12"/>
        <end position="95"/>
    </location>
</feature>
<dbReference type="EMBL" id="LR536450">
    <property type="protein sequence ID" value="VFU10269.1"/>
    <property type="molecule type" value="Genomic_DNA"/>
</dbReference>
<gene>
    <name evidence="4" type="ORF">MTUNDRAET4_3382</name>
</gene>
<keyword evidence="2" id="KW-0472">Membrane</keyword>
<dbReference type="InterPro" id="IPR008565">
    <property type="entry name" value="TtsA-like_GH18_dom"/>
</dbReference>
<name>A0A4U8Z4B4_METTU</name>
<dbReference type="SUPFAM" id="SSF53955">
    <property type="entry name" value="Lysozyme-like"/>
    <property type="match status" value="1"/>
</dbReference>
<feature type="compositionally biased region" description="Basic and acidic residues" evidence="1">
    <location>
        <begin position="16"/>
        <end position="26"/>
    </location>
</feature>
<reference evidence="4 5" key="1">
    <citation type="submission" date="2019-03" db="EMBL/GenBank/DDBJ databases">
        <authorList>
            <person name="Kox A.R. M."/>
        </authorList>
    </citation>
    <scope>NUCLEOTIDE SEQUENCE [LARGE SCALE GENOMIC DNA]</scope>
    <source>
        <strain evidence="4">MTUNDRAET4 annotated genome</strain>
    </source>
</reference>
<dbReference type="CDD" id="cd13926">
    <property type="entry name" value="N-acetylmuramidase_GH108"/>
    <property type="match status" value="1"/>
</dbReference>
<dbReference type="RefSeq" id="WP_134490959.1">
    <property type="nucleotide sequence ID" value="NZ_CP139089.1"/>
</dbReference>
<evidence type="ECO:0000313" key="4">
    <source>
        <dbReference type="EMBL" id="VFU10269.1"/>
    </source>
</evidence>
<dbReference type="Pfam" id="PF05838">
    <property type="entry name" value="Glyco_hydro_108"/>
    <property type="match status" value="1"/>
</dbReference>
<dbReference type="AlphaFoldDB" id="A0A4U8Z4B4"/>
<protein>
    <recommendedName>
        <fullName evidence="3">TtsA-like Glycoside hydrolase family 108 domain-containing protein</fullName>
    </recommendedName>
</protein>
<proteinExistence type="predicted"/>
<feature type="transmembrane region" description="Helical" evidence="2">
    <location>
        <begin position="199"/>
        <end position="221"/>
    </location>
</feature>
<accession>A0A4U8Z4B4</accession>
<evidence type="ECO:0000259" key="3">
    <source>
        <dbReference type="Pfam" id="PF05838"/>
    </source>
</evidence>
<dbReference type="InterPro" id="IPR023346">
    <property type="entry name" value="Lysozyme-like_dom_sf"/>
</dbReference>
<sequence length="258" mass="26526">MAIGKFSICLPYTLREEGGESNDPRDPGGNTNRGVTQARYDQYRAAKRLQPKSVSLISESELQDLYRTGYWDAIGAEQLRHGEDLSAFDYAVNSGPAKARAAIVTANAAAPPLAKVIENIATARLSFLHGLTTWRAFGRGWGARVARIEAASLKMAGLPIAPNAVSAKAQQKANSKSAKSAAPIAAAAGAGAHATGSHLWATIAVVAAIVAVAAVAAYNAWRQGQRATILANAAAAQTADAAQAAAKAAAPATAPAKS</sequence>
<feature type="region of interest" description="Disordered" evidence="1">
    <location>
        <begin position="16"/>
        <end position="35"/>
    </location>
</feature>
<evidence type="ECO:0000256" key="1">
    <source>
        <dbReference type="SAM" id="MobiDB-lite"/>
    </source>
</evidence>
<dbReference type="Proteomes" id="UP000294360">
    <property type="component" value="Chromosome"/>
</dbReference>
<dbReference type="OrthoDB" id="9815229at2"/>
<organism evidence="4 5">
    <name type="scientific">Methylocella tundrae</name>
    <dbReference type="NCBI Taxonomy" id="227605"/>
    <lineage>
        <taxon>Bacteria</taxon>
        <taxon>Pseudomonadati</taxon>
        <taxon>Pseudomonadota</taxon>
        <taxon>Alphaproteobacteria</taxon>
        <taxon>Hyphomicrobiales</taxon>
        <taxon>Beijerinckiaceae</taxon>
        <taxon>Methylocella</taxon>
    </lineage>
</organism>
<keyword evidence="2" id="KW-0812">Transmembrane</keyword>
<dbReference type="Gene3D" id="1.20.141.10">
    <property type="entry name" value="Chitosanase, subunit A, domain 1"/>
    <property type="match status" value="1"/>
</dbReference>
<evidence type="ECO:0000313" key="5">
    <source>
        <dbReference type="Proteomes" id="UP000294360"/>
    </source>
</evidence>
<keyword evidence="2" id="KW-1133">Transmembrane helix</keyword>